<reference evidence="2 3" key="1">
    <citation type="submission" date="2023-06" db="EMBL/GenBank/DDBJ databases">
        <title>Complete Genome Sequence of Flavobacterium keumense K3R-10.</title>
        <authorList>
            <person name="Jeong H."/>
            <person name="Jhang S.Y."/>
            <person name="Kim J.N."/>
        </authorList>
    </citation>
    <scope>NUCLEOTIDE SEQUENCE [LARGE SCALE GENOMIC DNA]</scope>
    <source>
        <strain evidence="2 3">K3R-10</strain>
    </source>
</reference>
<dbReference type="EMBL" id="CP092332">
    <property type="protein sequence ID" value="WGK93793.1"/>
    <property type="molecule type" value="Genomic_DNA"/>
</dbReference>
<organism evidence="2 3">
    <name type="scientific">Flavobacterium keumense</name>
    <dbReference type="NCBI Taxonomy" id="1306518"/>
    <lineage>
        <taxon>Bacteria</taxon>
        <taxon>Pseudomonadati</taxon>
        <taxon>Bacteroidota</taxon>
        <taxon>Flavobacteriia</taxon>
        <taxon>Flavobacteriales</taxon>
        <taxon>Flavobacteriaceae</taxon>
        <taxon>Flavobacterium</taxon>
    </lineage>
</organism>
<evidence type="ECO:0000313" key="3">
    <source>
        <dbReference type="Proteomes" id="UP001232117"/>
    </source>
</evidence>
<feature type="compositionally biased region" description="Polar residues" evidence="1">
    <location>
        <begin position="278"/>
        <end position="289"/>
    </location>
</feature>
<protein>
    <recommendedName>
        <fullName evidence="4">PRTRC system protein E</fullName>
    </recommendedName>
</protein>
<evidence type="ECO:0000313" key="2">
    <source>
        <dbReference type="EMBL" id="WGK93793.1"/>
    </source>
</evidence>
<name>A0ABY8N3K0_9FLAO</name>
<keyword evidence="3" id="KW-1185">Reference proteome</keyword>
<dbReference type="RefSeq" id="WP_264533478.1">
    <property type="nucleotide sequence ID" value="NZ_CP092332.1"/>
</dbReference>
<feature type="region of interest" description="Disordered" evidence="1">
    <location>
        <begin position="276"/>
        <end position="313"/>
    </location>
</feature>
<sequence>MAKVIFRLDLQEKKPSTWSIPQNSVMAPKEDKGNKFIGYFPGEDSCFVEDVHAKNKDLKQADVPLFEFDPSTGETDLSVDESNVALINYLKTHPWFGKKYFIYSEEGEAAEKLSGFDNIEKALELIKESDEIKVKAISMAIFGLSSFGKSYTQCASELKAVAIKTPSVIIDAMSAENYETKYVAGLAFVSGIIKLNPTHTAIVWSDNDGLILHVAQGENGLDKLTSYLTNETKEAQVLLQEFNTRLVSKEKKAAKNLDAEKLLSEKDAEIAELKKQLEASNSPKTTVSHSSTSQNDESEESEESKGFDEKSTLEQLQEDYVNKFKTEVPVRYKNDEVWLAKKLAE</sequence>
<dbReference type="Proteomes" id="UP001232117">
    <property type="component" value="Chromosome"/>
</dbReference>
<evidence type="ECO:0000256" key="1">
    <source>
        <dbReference type="SAM" id="MobiDB-lite"/>
    </source>
</evidence>
<proteinExistence type="predicted"/>
<feature type="compositionally biased region" description="Basic and acidic residues" evidence="1">
    <location>
        <begin position="303"/>
        <end position="312"/>
    </location>
</feature>
<gene>
    <name evidence="2" type="ORF">MG292_06730</name>
</gene>
<accession>A0ABY8N3K0</accession>
<evidence type="ECO:0008006" key="4">
    <source>
        <dbReference type="Google" id="ProtNLM"/>
    </source>
</evidence>